<keyword evidence="2" id="KW-1185">Reference proteome</keyword>
<evidence type="ECO:0000313" key="2">
    <source>
        <dbReference type="Proteomes" id="UP000789702"/>
    </source>
</evidence>
<gene>
    <name evidence="1" type="ORF">DHETER_LOCUS8047</name>
</gene>
<dbReference type="EMBL" id="CAJVPU010012260">
    <property type="protein sequence ID" value="CAG8621804.1"/>
    <property type="molecule type" value="Genomic_DNA"/>
</dbReference>
<reference evidence="1" key="1">
    <citation type="submission" date="2021-06" db="EMBL/GenBank/DDBJ databases">
        <authorList>
            <person name="Kallberg Y."/>
            <person name="Tangrot J."/>
            <person name="Rosling A."/>
        </authorList>
    </citation>
    <scope>NUCLEOTIDE SEQUENCE</scope>
    <source>
        <strain evidence="1">IL203A</strain>
    </source>
</reference>
<dbReference type="Proteomes" id="UP000789702">
    <property type="component" value="Unassembled WGS sequence"/>
</dbReference>
<feature type="non-terminal residue" evidence="1">
    <location>
        <position position="102"/>
    </location>
</feature>
<evidence type="ECO:0000313" key="1">
    <source>
        <dbReference type="EMBL" id="CAG8621804.1"/>
    </source>
</evidence>
<sequence length="102" mass="11613">MPKRTTLTAEQKNELCAYALDKSTISRILKTSEERLGNGISNSKTKRHRAVTYPELDLALKEFVLIYQHRTVLTDALLVKKVKNQNGIRLQQLQEEAVSADM</sequence>
<organism evidence="1 2">
    <name type="scientific">Dentiscutata heterogama</name>
    <dbReference type="NCBI Taxonomy" id="1316150"/>
    <lineage>
        <taxon>Eukaryota</taxon>
        <taxon>Fungi</taxon>
        <taxon>Fungi incertae sedis</taxon>
        <taxon>Mucoromycota</taxon>
        <taxon>Glomeromycotina</taxon>
        <taxon>Glomeromycetes</taxon>
        <taxon>Diversisporales</taxon>
        <taxon>Gigasporaceae</taxon>
        <taxon>Dentiscutata</taxon>
    </lineage>
</organism>
<comment type="caution">
    <text evidence="1">The sequence shown here is derived from an EMBL/GenBank/DDBJ whole genome shotgun (WGS) entry which is preliminary data.</text>
</comment>
<accession>A0ACA9MZG9</accession>
<protein>
    <submittedName>
        <fullName evidence="1">3086_t:CDS:1</fullName>
    </submittedName>
</protein>
<name>A0ACA9MZG9_9GLOM</name>
<proteinExistence type="predicted"/>